<dbReference type="OrthoDB" id="3821388at2"/>
<feature type="compositionally biased region" description="Acidic residues" evidence="1">
    <location>
        <begin position="243"/>
        <end position="255"/>
    </location>
</feature>
<dbReference type="Pfam" id="PF00005">
    <property type="entry name" value="ABC_tran"/>
    <property type="match status" value="1"/>
</dbReference>
<dbReference type="GO" id="GO:0005524">
    <property type="term" value="F:ATP binding"/>
    <property type="evidence" value="ECO:0007669"/>
    <property type="project" value="InterPro"/>
</dbReference>
<dbReference type="SUPFAM" id="SSF52540">
    <property type="entry name" value="P-loop containing nucleoside triphosphate hydrolases"/>
    <property type="match status" value="1"/>
</dbReference>
<name>A0A1H1XC17_9ACTN</name>
<evidence type="ECO:0000313" key="4">
    <source>
        <dbReference type="Proteomes" id="UP000198983"/>
    </source>
</evidence>
<accession>A0A1H1XC17</accession>
<feature type="compositionally biased region" description="Basic and acidic residues" evidence="1">
    <location>
        <begin position="233"/>
        <end position="242"/>
    </location>
</feature>
<dbReference type="STRING" id="117157.SAMN04489717_4913"/>
<keyword evidence="4" id="KW-1185">Reference proteome</keyword>
<evidence type="ECO:0000313" key="3">
    <source>
        <dbReference type="EMBL" id="SDT06854.1"/>
    </source>
</evidence>
<sequence>MAGLRLDDLSVEGVCTSWSLTVPVGTVRAAVVRDQESVRDLLEVVLGLVAPTGGRVLVDDVNALEQPDDHHRRRRHRAGNDDQCRVRYVPASGGLEPGLTLQQNLTRASCPTVRVSRRRAAAQARDTATRLGLRRLLGRYPEQLTVGQRQLAGFAMALCWRPCALVVEDSPDLPTWDAALEFERLRLDPAAVPGPRGLFAEVAGLVLTTDPARTRLLDPDPVGVQPASVAGLGDRRGDHDRNDDDGDDDRGDGDGEPSGRAGERVGGTSRDTGRGSRHA</sequence>
<protein>
    <submittedName>
        <fullName evidence="3">ABC transporter</fullName>
    </submittedName>
</protein>
<reference evidence="3 4" key="1">
    <citation type="submission" date="2016-10" db="EMBL/GenBank/DDBJ databases">
        <authorList>
            <person name="de Groot N.N."/>
        </authorList>
    </citation>
    <scope>NUCLEOTIDE SEQUENCE [LARGE SCALE GENOMIC DNA]</scope>
    <source>
        <strain evidence="3 4">DSM 22024</strain>
    </source>
</reference>
<evidence type="ECO:0000256" key="1">
    <source>
        <dbReference type="SAM" id="MobiDB-lite"/>
    </source>
</evidence>
<dbReference type="Proteomes" id="UP000198983">
    <property type="component" value="Chromosome I"/>
</dbReference>
<dbReference type="GO" id="GO:0016887">
    <property type="term" value="F:ATP hydrolysis activity"/>
    <property type="evidence" value="ECO:0007669"/>
    <property type="project" value="InterPro"/>
</dbReference>
<gene>
    <name evidence="3" type="ORF">SAMN04489717_4913</name>
</gene>
<dbReference type="Gene3D" id="3.40.50.300">
    <property type="entry name" value="P-loop containing nucleotide triphosphate hydrolases"/>
    <property type="match status" value="1"/>
</dbReference>
<dbReference type="RefSeq" id="WP_157728780.1">
    <property type="nucleotide sequence ID" value="NZ_LT629732.1"/>
</dbReference>
<feature type="domain" description="ABC transporter" evidence="2">
    <location>
        <begin position="41"/>
        <end position="166"/>
    </location>
</feature>
<proteinExistence type="predicted"/>
<dbReference type="InterPro" id="IPR027417">
    <property type="entry name" value="P-loop_NTPase"/>
</dbReference>
<feature type="region of interest" description="Disordered" evidence="1">
    <location>
        <begin position="213"/>
        <end position="279"/>
    </location>
</feature>
<dbReference type="EMBL" id="LT629732">
    <property type="protein sequence ID" value="SDT06854.1"/>
    <property type="molecule type" value="Genomic_DNA"/>
</dbReference>
<dbReference type="AlphaFoldDB" id="A0A1H1XC17"/>
<dbReference type="InterPro" id="IPR003439">
    <property type="entry name" value="ABC_transporter-like_ATP-bd"/>
</dbReference>
<evidence type="ECO:0000259" key="2">
    <source>
        <dbReference type="Pfam" id="PF00005"/>
    </source>
</evidence>
<organism evidence="3 4">
    <name type="scientific">Actinopolymorpha singaporensis</name>
    <dbReference type="NCBI Taxonomy" id="117157"/>
    <lineage>
        <taxon>Bacteria</taxon>
        <taxon>Bacillati</taxon>
        <taxon>Actinomycetota</taxon>
        <taxon>Actinomycetes</taxon>
        <taxon>Propionibacteriales</taxon>
        <taxon>Actinopolymorphaceae</taxon>
        <taxon>Actinopolymorpha</taxon>
    </lineage>
</organism>